<feature type="compositionally biased region" description="Pro residues" evidence="2">
    <location>
        <begin position="1216"/>
        <end position="1254"/>
    </location>
</feature>
<feature type="compositionally biased region" description="Basic and acidic residues" evidence="2">
    <location>
        <begin position="114"/>
        <end position="132"/>
    </location>
</feature>
<dbReference type="PROSITE" id="PS00463">
    <property type="entry name" value="ZN2_CY6_FUNGAL_1"/>
    <property type="match status" value="1"/>
</dbReference>
<dbReference type="PANTHER" id="PTHR47785:SF4">
    <property type="entry name" value="ZN(II)2CYS6 TRANSCRIPTION FACTOR (EUROFUNG)"/>
    <property type="match status" value="1"/>
</dbReference>
<dbReference type="CDD" id="cd00067">
    <property type="entry name" value="GAL4"/>
    <property type="match status" value="1"/>
</dbReference>
<name>A0AAN7H6D0_9PEZI</name>
<feature type="compositionally biased region" description="Basic and acidic residues" evidence="2">
    <location>
        <begin position="147"/>
        <end position="156"/>
    </location>
</feature>
<feature type="region of interest" description="Disordered" evidence="2">
    <location>
        <begin position="1"/>
        <end position="239"/>
    </location>
</feature>
<proteinExistence type="predicted"/>
<dbReference type="GO" id="GO:0008270">
    <property type="term" value="F:zinc ion binding"/>
    <property type="evidence" value="ECO:0007669"/>
    <property type="project" value="InterPro"/>
</dbReference>
<evidence type="ECO:0000313" key="5">
    <source>
        <dbReference type="Proteomes" id="UP001301958"/>
    </source>
</evidence>
<dbReference type="SUPFAM" id="SSF57701">
    <property type="entry name" value="Zn2/Cys6 DNA-binding domain"/>
    <property type="match status" value="1"/>
</dbReference>
<feature type="compositionally biased region" description="Pro residues" evidence="2">
    <location>
        <begin position="94"/>
        <end position="106"/>
    </location>
</feature>
<feature type="region of interest" description="Disordered" evidence="2">
    <location>
        <begin position="337"/>
        <end position="380"/>
    </location>
</feature>
<gene>
    <name evidence="4" type="ORF">QBC38DRAFT_50184</name>
</gene>
<dbReference type="GO" id="GO:0000981">
    <property type="term" value="F:DNA-binding transcription factor activity, RNA polymerase II-specific"/>
    <property type="evidence" value="ECO:0007669"/>
    <property type="project" value="InterPro"/>
</dbReference>
<feature type="region of interest" description="Disordered" evidence="2">
    <location>
        <begin position="692"/>
        <end position="751"/>
    </location>
</feature>
<dbReference type="InterPro" id="IPR001138">
    <property type="entry name" value="Zn2Cys6_DnaBD"/>
</dbReference>
<feature type="compositionally biased region" description="Low complexity" evidence="2">
    <location>
        <begin position="724"/>
        <end position="739"/>
    </location>
</feature>
<dbReference type="Pfam" id="PF00172">
    <property type="entry name" value="Zn_clus"/>
    <property type="match status" value="1"/>
</dbReference>
<dbReference type="EMBL" id="MU865300">
    <property type="protein sequence ID" value="KAK4230270.1"/>
    <property type="molecule type" value="Genomic_DNA"/>
</dbReference>
<dbReference type="Proteomes" id="UP001301958">
    <property type="component" value="Unassembled WGS sequence"/>
</dbReference>
<feature type="compositionally biased region" description="Low complexity" evidence="2">
    <location>
        <begin position="338"/>
        <end position="349"/>
    </location>
</feature>
<feature type="compositionally biased region" description="Low complexity" evidence="2">
    <location>
        <begin position="15"/>
        <end position="27"/>
    </location>
</feature>
<evidence type="ECO:0000259" key="3">
    <source>
        <dbReference type="PROSITE" id="PS50048"/>
    </source>
</evidence>
<protein>
    <recommendedName>
        <fullName evidence="3">Zn(2)-C6 fungal-type domain-containing protein</fullName>
    </recommendedName>
</protein>
<sequence>MDPGPPDPKRPRVMPPDSSSWPSSLGSHSHHHPHHGGVSSLLNPNPSPTTTTTQPPPPPHHTPTSSGPPPPPPPPYQHSPHLPSPHHYPRPHTSLPPPPPPPPLPPSNAQTPIGDRRHHEPERYPPIHDHRQPPHSPAPSPYPGYSARDHIEKSGLLEDNTLPQIRRPLSTETMTPATPHSAIPPSPYGDEKRHMSYDNGPQRHPIYQQPNSYPPQPPMPHAQPFDFPPHSFASPHDGPPYPIQIATTSGKRKAQRASQACESCRALKAKCDEMKPCKGCKEKKQECRYRETAPKQQDKVQADILDTILALSAQFHSFNERMIRMENALKHAAPAVLTQAESTTATSTTLHEEDERPPTMTESPTRGGGETRSSSPPEEIMRQVPDVPEVIEVMDIAPPNTEVAIVMPAAKIPTIDVEQARTIARNMQIDDEKEAVAGPIVTPKAPTIPPNHTTPASNLLKWPPIYELTKRYMSPDLIKHMDEFPVRNEEKRGILRLWGRGEGYDGSRMDAQQDLGAVQVHDDVFDSAGAPSPSDCWGSINGSPGPDGRLPWQVHLDFNEHNVWTYVSCFNENIQNMHPLLIPEELQAMVKLFLSSVHGEHRHRDTSGGNPSVAKFVEMTGSKRKRSRSPAHDAPDTHFVKGRPTFQRSINNCIVLLVLALGKLCKCSEERIPEPAPLTPTASSHHHNIILSTETPDRQPPHSPMQTSSPSHSAGRYPQSPKDGSTSSRRSSGPTSGRSWNLPSASGSAMDRNMDRIPGLDYFAYATDILGGQMGGFSIRHVHAHILAGLFYGQLGRVVESYSHIKQASWALQTKLRPSMDQYRRLQEQQTSAPEGQTDQIQDKVDNLLVIAFWSILQLESDIVAELPLPQSHILAFEDMMPFPNVDMAKEWGFDDDVLQSYLAQLYLRKNLNQIHLMLYNPDNCKPLAQLLRGSTIVETIEHALDMRFIPEPYKFDTKAPPASDILSARLRAKYWGAQVITYRPFVRQIIEWNYYKTRNGDVPMSGTVNPDFPQLLEPHDKTYHYAEKGINALVQSTQAFHNVQKRRYIVTNIFGTAHAQWGNLLTLAASFHDPTLRQWVDERKLQALFAKTIELFRIITVPNSALEIDLRILEGIQWELWKTRPYSLLPGEVPPPHACDLPLRAESVERMEMRAVKKKQDDLERAEKKATGNLKYPHPPRKNQQMGLVASPRLLTLPNGNFVQQIKHDHNYHALPPPPTTPVDMKPPPNLMRTPLPGPPLQYSLPPPPPPPIKTEGGVSPHLTNGFVPPMHR</sequence>
<feature type="domain" description="Zn(2)-C6 fungal-type" evidence="3">
    <location>
        <begin position="260"/>
        <end position="289"/>
    </location>
</feature>
<keyword evidence="5" id="KW-1185">Reference proteome</keyword>
<feature type="compositionally biased region" description="Pro residues" evidence="2">
    <location>
        <begin position="212"/>
        <end position="221"/>
    </location>
</feature>
<evidence type="ECO:0000313" key="4">
    <source>
        <dbReference type="EMBL" id="KAK4230270.1"/>
    </source>
</evidence>
<keyword evidence="1" id="KW-0539">Nucleus</keyword>
<dbReference type="AlphaFoldDB" id="A0AAN7H6D0"/>
<dbReference type="SMART" id="SM00066">
    <property type="entry name" value="GAL4"/>
    <property type="match status" value="1"/>
</dbReference>
<feature type="compositionally biased region" description="Pro residues" evidence="2">
    <location>
        <begin position="54"/>
        <end position="77"/>
    </location>
</feature>
<dbReference type="Gene3D" id="4.10.240.10">
    <property type="entry name" value="Zn(2)-C6 fungal-type DNA-binding domain"/>
    <property type="match status" value="1"/>
</dbReference>
<evidence type="ECO:0000256" key="1">
    <source>
        <dbReference type="ARBA" id="ARBA00023242"/>
    </source>
</evidence>
<organism evidence="4 5">
    <name type="scientific">Podospora fimiseda</name>
    <dbReference type="NCBI Taxonomy" id="252190"/>
    <lineage>
        <taxon>Eukaryota</taxon>
        <taxon>Fungi</taxon>
        <taxon>Dikarya</taxon>
        <taxon>Ascomycota</taxon>
        <taxon>Pezizomycotina</taxon>
        <taxon>Sordariomycetes</taxon>
        <taxon>Sordariomycetidae</taxon>
        <taxon>Sordariales</taxon>
        <taxon>Podosporaceae</taxon>
        <taxon>Podospora</taxon>
    </lineage>
</organism>
<comment type="caution">
    <text evidence="4">The sequence shown here is derived from an EMBL/GenBank/DDBJ whole genome shotgun (WGS) entry which is preliminary data.</text>
</comment>
<feature type="region of interest" description="Disordered" evidence="2">
    <location>
        <begin position="1213"/>
        <end position="1274"/>
    </location>
</feature>
<dbReference type="InterPro" id="IPR053181">
    <property type="entry name" value="EcdB-like_regulator"/>
</dbReference>
<dbReference type="PANTHER" id="PTHR47785">
    <property type="entry name" value="ZN(II)2CYS6 TRANSCRIPTION FACTOR (EUROFUNG)-RELATED-RELATED"/>
    <property type="match status" value="1"/>
</dbReference>
<feature type="compositionally biased region" description="Low complexity" evidence="2">
    <location>
        <begin position="36"/>
        <end position="53"/>
    </location>
</feature>
<accession>A0AAN7H6D0</accession>
<dbReference type="InterPro" id="IPR036864">
    <property type="entry name" value="Zn2-C6_fun-type_DNA-bd_sf"/>
</dbReference>
<feature type="compositionally biased region" description="Basic and acidic residues" evidence="2">
    <location>
        <begin position="630"/>
        <end position="639"/>
    </location>
</feature>
<feature type="region of interest" description="Disordered" evidence="2">
    <location>
        <begin position="620"/>
        <end position="642"/>
    </location>
</feature>
<reference evidence="4" key="2">
    <citation type="submission" date="2023-05" db="EMBL/GenBank/DDBJ databases">
        <authorList>
            <consortium name="Lawrence Berkeley National Laboratory"/>
            <person name="Steindorff A."/>
            <person name="Hensen N."/>
            <person name="Bonometti L."/>
            <person name="Westerberg I."/>
            <person name="Brannstrom I.O."/>
            <person name="Guillou S."/>
            <person name="Cros-Aarteil S."/>
            <person name="Calhoun S."/>
            <person name="Haridas S."/>
            <person name="Kuo A."/>
            <person name="Mondo S."/>
            <person name="Pangilinan J."/>
            <person name="Riley R."/>
            <person name="Labutti K."/>
            <person name="Andreopoulos B."/>
            <person name="Lipzen A."/>
            <person name="Chen C."/>
            <person name="Yanf M."/>
            <person name="Daum C."/>
            <person name="Ng V."/>
            <person name="Clum A."/>
            <person name="Ohm R."/>
            <person name="Martin F."/>
            <person name="Silar P."/>
            <person name="Natvig D."/>
            <person name="Lalanne C."/>
            <person name="Gautier V."/>
            <person name="Ament-Velasquez S.L."/>
            <person name="Kruys A."/>
            <person name="Hutchinson M.I."/>
            <person name="Powell A.J."/>
            <person name="Barry K."/>
            <person name="Miller A.N."/>
            <person name="Grigoriev I.V."/>
            <person name="Debuchy R."/>
            <person name="Gladieux P."/>
            <person name="Thoren M.H."/>
            <person name="Johannesson H."/>
        </authorList>
    </citation>
    <scope>NUCLEOTIDE SEQUENCE</scope>
    <source>
        <strain evidence="4">CBS 990.96</strain>
    </source>
</reference>
<evidence type="ECO:0000256" key="2">
    <source>
        <dbReference type="SAM" id="MobiDB-lite"/>
    </source>
</evidence>
<dbReference type="PROSITE" id="PS50048">
    <property type="entry name" value="ZN2_CY6_FUNGAL_2"/>
    <property type="match status" value="1"/>
</dbReference>
<reference evidence="4" key="1">
    <citation type="journal article" date="2023" name="Mol. Phylogenet. Evol.">
        <title>Genome-scale phylogeny and comparative genomics of the fungal order Sordariales.</title>
        <authorList>
            <person name="Hensen N."/>
            <person name="Bonometti L."/>
            <person name="Westerberg I."/>
            <person name="Brannstrom I.O."/>
            <person name="Guillou S."/>
            <person name="Cros-Aarteil S."/>
            <person name="Calhoun S."/>
            <person name="Haridas S."/>
            <person name="Kuo A."/>
            <person name="Mondo S."/>
            <person name="Pangilinan J."/>
            <person name="Riley R."/>
            <person name="LaButti K."/>
            <person name="Andreopoulos B."/>
            <person name="Lipzen A."/>
            <person name="Chen C."/>
            <person name="Yan M."/>
            <person name="Daum C."/>
            <person name="Ng V."/>
            <person name="Clum A."/>
            <person name="Steindorff A."/>
            <person name="Ohm R.A."/>
            <person name="Martin F."/>
            <person name="Silar P."/>
            <person name="Natvig D.O."/>
            <person name="Lalanne C."/>
            <person name="Gautier V."/>
            <person name="Ament-Velasquez S.L."/>
            <person name="Kruys A."/>
            <person name="Hutchinson M.I."/>
            <person name="Powell A.J."/>
            <person name="Barry K."/>
            <person name="Miller A.N."/>
            <person name="Grigoriev I.V."/>
            <person name="Debuchy R."/>
            <person name="Gladieux P."/>
            <person name="Hiltunen Thoren M."/>
            <person name="Johannesson H."/>
        </authorList>
    </citation>
    <scope>NUCLEOTIDE SEQUENCE</scope>
    <source>
        <strain evidence="4">CBS 990.96</strain>
    </source>
</reference>